<keyword evidence="2" id="KW-1185">Reference proteome</keyword>
<accession>A0ABR1PMT9</accession>
<sequence>MDMSCGFHIHLSPMGGDWTLDELKGISIGIIHFEQAFEAMIPETRRGNQFIRSNRFFGNEQLKNLKHSECIAKIQSQKSVKGLAMVMSSDRYTTWNFENLKEDSRKGTLEFRQPPGQTSAAGCLQWIELAISFVQSARRRNWHAKIREYPQTVSGLKKFVTEGFVEGLSIGDHLKPLMHSENADLSIVPKAPEYDVSLMMKKEKEDKKKNILMGKLKENLKKERQRTPGQ</sequence>
<dbReference type="Proteomes" id="UP001430848">
    <property type="component" value="Unassembled WGS sequence"/>
</dbReference>
<comment type="caution">
    <text evidence="1">The sequence shown here is derived from an EMBL/GenBank/DDBJ whole genome shotgun (WGS) entry which is preliminary data.</text>
</comment>
<name>A0ABR1PMT9_DIAER</name>
<reference evidence="1 2" key="1">
    <citation type="submission" date="2024-02" db="EMBL/GenBank/DDBJ databases">
        <title>De novo assembly and annotation of 12 fungi associated with fruit tree decline syndrome in Ontario, Canada.</title>
        <authorList>
            <person name="Sulman M."/>
            <person name="Ellouze W."/>
            <person name="Ilyukhin E."/>
        </authorList>
    </citation>
    <scope>NUCLEOTIDE SEQUENCE [LARGE SCALE GENOMIC DNA]</scope>
    <source>
        <strain evidence="1 2">M169</strain>
    </source>
</reference>
<dbReference type="PANTHER" id="PTHR36847:SF1">
    <property type="entry name" value="AMIDOLIGASE ENZYME"/>
    <property type="match status" value="1"/>
</dbReference>
<protein>
    <recommendedName>
        <fullName evidence="3">Amidoligase enzyme</fullName>
    </recommendedName>
</protein>
<proteinExistence type="predicted"/>
<evidence type="ECO:0000313" key="2">
    <source>
        <dbReference type="Proteomes" id="UP001430848"/>
    </source>
</evidence>
<dbReference type="PANTHER" id="PTHR36847">
    <property type="entry name" value="AMIDOLIGASE ENZYME"/>
    <property type="match status" value="1"/>
</dbReference>
<organism evidence="1 2">
    <name type="scientific">Diaporthe eres</name>
    <name type="common">Phomopsis oblonga</name>
    <dbReference type="NCBI Taxonomy" id="83184"/>
    <lineage>
        <taxon>Eukaryota</taxon>
        <taxon>Fungi</taxon>
        <taxon>Dikarya</taxon>
        <taxon>Ascomycota</taxon>
        <taxon>Pezizomycotina</taxon>
        <taxon>Sordariomycetes</taxon>
        <taxon>Sordariomycetidae</taxon>
        <taxon>Diaporthales</taxon>
        <taxon>Diaporthaceae</taxon>
        <taxon>Diaporthe</taxon>
        <taxon>Diaporthe eres species complex</taxon>
    </lineage>
</organism>
<dbReference type="InterPro" id="IPR022025">
    <property type="entry name" value="Amidoligase_2"/>
</dbReference>
<evidence type="ECO:0008006" key="3">
    <source>
        <dbReference type="Google" id="ProtNLM"/>
    </source>
</evidence>
<dbReference type="Pfam" id="PF12224">
    <property type="entry name" value="Amidoligase_2"/>
    <property type="match status" value="1"/>
</dbReference>
<evidence type="ECO:0000313" key="1">
    <source>
        <dbReference type="EMBL" id="KAK7740369.1"/>
    </source>
</evidence>
<gene>
    <name evidence="1" type="ORF">SLS63_001572</name>
</gene>
<dbReference type="EMBL" id="JAKNSF020000003">
    <property type="protein sequence ID" value="KAK7740369.1"/>
    <property type="molecule type" value="Genomic_DNA"/>
</dbReference>